<reference evidence="3" key="1">
    <citation type="submission" date="2025-08" db="UniProtKB">
        <authorList>
            <consortium name="RefSeq"/>
        </authorList>
    </citation>
    <scope>IDENTIFICATION</scope>
    <source>
        <strain evidence="3">Mau12</strain>
        <tissue evidence="3">Whole Body</tissue>
    </source>
</reference>
<gene>
    <name evidence="3" type="primary">LOC117146281</name>
</gene>
<evidence type="ECO:0000256" key="1">
    <source>
        <dbReference type="SAM" id="Phobius"/>
    </source>
</evidence>
<organism evidence="2 3">
    <name type="scientific">Drosophila mauritiana</name>
    <name type="common">Fruit fly</name>
    <dbReference type="NCBI Taxonomy" id="7226"/>
    <lineage>
        <taxon>Eukaryota</taxon>
        <taxon>Metazoa</taxon>
        <taxon>Ecdysozoa</taxon>
        <taxon>Arthropoda</taxon>
        <taxon>Hexapoda</taxon>
        <taxon>Insecta</taxon>
        <taxon>Pterygota</taxon>
        <taxon>Neoptera</taxon>
        <taxon>Endopterygota</taxon>
        <taxon>Diptera</taxon>
        <taxon>Brachycera</taxon>
        <taxon>Muscomorpha</taxon>
        <taxon>Ephydroidea</taxon>
        <taxon>Drosophilidae</taxon>
        <taxon>Drosophila</taxon>
        <taxon>Sophophora</taxon>
    </lineage>
</organism>
<dbReference type="Proteomes" id="UP000515162">
    <property type="component" value="Chromosome 4"/>
</dbReference>
<proteinExistence type="predicted"/>
<evidence type="ECO:0000313" key="3">
    <source>
        <dbReference type="RefSeq" id="XP_033168176.1"/>
    </source>
</evidence>
<dbReference type="RefSeq" id="XP_033168176.1">
    <property type="nucleotide sequence ID" value="XM_033312285.1"/>
</dbReference>
<keyword evidence="1" id="KW-0812">Transmembrane</keyword>
<dbReference type="AlphaFoldDB" id="A0A6P8KY72"/>
<feature type="transmembrane region" description="Helical" evidence="1">
    <location>
        <begin position="60"/>
        <end position="80"/>
    </location>
</feature>
<keyword evidence="1" id="KW-0472">Membrane</keyword>
<accession>A0A6P8KY72</accession>
<evidence type="ECO:0000313" key="2">
    <source>
        <dbReference type="Proteomes" id="UP000515162"/>
    </source>
</evidence>
<keyword evidence="2" id="KW-1185">Reference proteome</keyword>
<dbReference type="GeneID" id="117146281"/>
<name>A0A6P8KY72_DROMA</name>
<protein>
    <submittedName>
        <fullName evidence="3">Uncharacterized protein LOC117146281 isoform X4</fullName>
    </submittedName>
</protein>
<keyword evidence="1" id="KW-1133">Transmembrane helix</keyword>
<sequence>MSTISPISFRHTLGRKVLTISPNFQKPKMLQPREDNKISDIYQKKYDTSTFTRRMMYSTYYNLNLSRVLFCTLLLTMMHIGTPQAINQSYHSAIN</sequence>